<evidence type="ECO:0000256" key="4">
    <source>
        <dbReference type="SAM" id="SignalP"/>
    </source>
</evidence>
<evidence type="ECO:0000256" key="2">
    <source>
        <dbReference type="ARBA" id="ARBA00022525"/>
    </source>
</evidence>
<sequence length="242" mass="23597">MARKSIIGALLSVAALTLAGTQALPASAATAFADAGTCTFNAGSGELRYTAADGVDNEVVIELENNSIFIRDGAGDVVVGAGCLASGNDARRLAATVTRIHVAAGDGDDSVRVTAPRRAVLRGGDGEDDLRGAGVADDIRGGADNDDLRGGGGNDVMFGNGGDDEMFGNAGNDELNGGAGNDDMSGGAGNDELNGNGGADELNGNAGTDDLNGGAGPDTLNGGAGTDSCNGGAGTDTETNCE</sequence>
<accession>A0A8J3SXQ6</accession>
<dbReference type="GO" id="GO:0005509">
    <property type="term" value="F:calcium ion binding"/>
    <property type="evidence" value="ECO:0007669"/>
    <property type="project" value="InterPro"/>
</dbReference>
<dbReference type="Gene3D" id="2.150.10.10">
    <property type="entry name" value="Serralysin-like metalloprotease, C-terminal"/>
    <property type="match status" value="2"/>
</dbReference>
<dbReference type="Pfam" id="PF00353">
    <property type="entry name" value="HemolysinCabind"/>
    <property type="match status" value="2"/>
</dbReference>
<comment type="caution">
    <text evidence="5">The sequence shown here is derived from an EMBL/GenBank/DDBJ whole genome shotgun (WGS) entry which is preliminary data.</text>
</comment>
<dbReference type="SUPFAM" id="SSF51120">
    <property type="entry name" value="beta-Roll"/>
    <property type="match status" value="1"/>
</dbReference>
<dbReference type="Proteomes" id="UP000634476">
    <property type="component" value="Unassembled WGS sequence"/>
</dbReference>
<dbReference type="GO" id="GO:0005576">
    <property type="term" value="C:extracellular region"/>
    <property type="evidence" value="ECO:0007669"/>
    <property type="project" value="UniProtKB-SubCell"/>
</dbReference>
<dbReference type="PROSITE" id="PS00330">
    <property type="entry name" value="HEMOLYSIN_CALCIUM"/>
    <property type="match status" value="2"/>
</dbReference>
<keyword evidence="2" id="KW-0964">Secreted</keyword>
<organism evidence="5 6">
    <name type="scientific">Planobispora takensis</name>
    <dbReference type="NCBI Taxonomy" id="1367882"/>
    <lineage>
        <taxon>Bacteria</taxon>
        <taxon>Bacillati</taxon>
        <taxon>Actinomycetota</taxon>
        <taxon>Actinomycetes</taxon>
        <taxon>Streptosporangiales</taxon>
        <taxon>Streptosporangiaceae</taxon>
        <taxon>Planobispora</taxon>
    </lineage>
</organism>
<feature type="chain" id="PRO_5035184286" description="Calcium-binding protein" evidence="4">
    <location>
        <begin position="29"/>
        <end position="242"/>
    </location>
</feature>
<protein>
    <recommendedName>
        <fullName evidence="7">Calcium-binding protein</fullName>
    </recommendedName>
</protein>
<reference evidence="5" key="1">
    <citation type="submission" date="2021-01" db="EMBL/GenBank/DDBJ databases">
        <title>Whole genome shotgun sequence of Planobispora takensis NBRC 109077.</title>
        <authorList>
            <person name="Komaki H."/>
            <person name="Tamura T."/>
        </authorList>
    </citation>
    <scope>NUCLEOTIDE SEQUENCE</scope>
    <source>
        <strain evidence="5">NBRC 109077</strain>
    </source>
</reference>
<dbReference type="PRINTS" id="PR00313">
    <property type="entry name" value="CABNDNGRPT"/>
</dbReference>
<dbReference type="InterPro" id="IPR050557">
    <property type="entry name" value="RTX_toxin/Mannuronan_C5-epim"/>
</dbReference>
<evidence type="ECO:0008006" key="7">
    <source>
        <dbReference type="Google" id="ProtNLM"/>
    </source>
</evidence>
<gene>
    <name evidence="5" type="ORF">Pta02_36790</name>
</gene>
<name>A0A8J3SXQ6_9ACTN</name>
<evidence type="ECO:0000256" key="3">
    <source>
        <dbReference type="SAM" id="MobiDB-lite"/>
    </source>
</evidence>
<dbReference type="RefSeq" id="WP_203876048.1">
    <property type="nucleotide sequence ID" value="NZ_BOOK01000027.1"/>
</dbReference>
<dbReference type="InterPro" id="IPR001343">
    <property type="entry name" value="Hemolysn_Ca-bd"/>
</dbReference>
<dbReference type="AlphaFoldDB" id="A0A8J3SXQ6"/>
<comment type="subcellular location">
    <subcellularLocation>
        <location evidence="1">Secreted</location>
    </subcellularLocation>
</comment>
<keyword evidence="4" id="KW-0732">Signal</keyword>
<dbReference type="InterPro" id="IPR018511">
    <property type="entry name" value="Hemolysin-typ_Ca-bd_CS"/>
</dbReference>
<evidence type="ECO:0000313" key="6">
    <source>
        <dbReference type="Proteomes" id="UP000634476"/>
    </source>
</evidence>
<feature type="compositionally biased region" description="Basic and acidic residues" evidence="3">
    <location>
        <begin position="137"/>
        <end position="149"/>
    </location>
</feature>
<proteinExistence type="predicted"/>
<feature type="region of interest" description="Disordered" evidence="3">
    <location>
        <begin position="122"/>
        <end position="242"/>
    </location>
</feature>
<dbReference type="InterPro" id="IPR011049">
    <property type="entry name" value="Serralysin-like_metalloprot_C"/>
</dbReference>
<feature type="signal peptide" evidence="4">
    <location>
        <begin position="1"/>
        <end position="28"/>
    </location>
</feature>
<evidence type="ECO:0000256" key="1">
    <source>
        <dbReference type="ARBA" id="ARBA00004613"/>
    </source>
</evidence>
<dbReference type="PANTHER" id="PTHR38340:SF1">
    <property type="entry name" value="S-LAYER PROTEIN"/>
    <property type="match status" value="1"/>
</dbReference>
<dbReference type="PANTHER" id="PTHR38340">
    <property type="entry name" value="S-LAYER PROTEIN"/>
    <property type="match status" value="1"/>
</dbReference>
<dbReference type="EMBL" id="BOOK01000027">
    <property type="protein sequence ID" value="GII01671.1"/>
    <property type="molecule type" value="Genomic_DNA"/>
</dbReference>
<keyword evidence="6" id="KW-1185">Reference proteome</keyword>
<evidence type="ECO:0000313" key="5">
    <source>
        <dbReference type="EMBL" id="GII01671.1"/>
    </source>
</evidence>